<dbReference type="Gene3D" id="3.40.50.300">
    <property type="entry name" value="P-loop containing nucleotide triphosphate hydrolases"/>
    <property type="match status" value="1"/>
</dbReference>
<dbReference type="OrthoDB" id="7057953at2"/>
<sequence>MKVVVLTGPESSGKSWLATVLAERFGGVRVDEYVREYCERHGTDTTLADVEVIAHEQLRREDQARAATPALLLLDTHLLSNLLWSRLLFGDAPAWLEPALLARRYDLHLLLDPRDVAWQDDGQRCQPDLAERLAFFAHCRDWLRAHRQPVLEISGDWAERQQAALAAVSRLLHES</sequence>
<dbReference type="CDD" id="cd02019">
    <property type="entry name" value="NK"/>
    <property type="match status" value="1"/>
</dbReference>
<dbReference type="SUPFAM" id="SSF52540">
    <property type="entry name" value="P-loop containing nucleoside triphosphate hydrolases"/>
    <property type="match status" value="1"/>
</dbReference>
<dbReference type="InterPro" id="IPR027417">
    <property type="entry name" value="P-loop_NTPase"/>
</dbReference>
<dbReference type="PANTHER" id="PTHR37512">
    <property type="entry name" value="TRIFUNCTIONAL NAD BIOSYNTHESIS/REGULATOR PROTEIN NADR"/>
    <property type="match status" value="1"/>
</dbReference>
<evidence type="ECO:0000259" key="1">
    <source>
        <dbReference type="Pfam" id="PF13521"/>
    </source>
</evidence>
<proteinExistence type="predicted"/>
<organism evidence="2 3">
    <name type="scientific">Pseudomonas oryzihabitans</name>
    <dbReference type="NCBI Taxonomy" id="47885"/>
    <lineage>
        <taxon>Bacteria</taxon>
        <taxon>Pseudomonadati</taxon>
        <taxon>Pseudomonadota</taxon>
        <taxon>Gammaproteobacteria</taxon>
        <taxon>Pseudomonadales</taxon>
        <taxon>Pseudomonadaceae</taxon>
        <taxon>Pseudomonas</taxon>
    </lineage>
</organism>
<dbReference type="Pfam" id="PF13521">
    <property type="entry name" value="AAA_28"/>
    <property type="match status" value="1"/>
</dbReference>
<protein>
    <submittedName>
        <fullName evidence="2">N-acetylglucosamine-6-sulfatase</fullName>
    </submittedName>
</protein>
<name>A0A0U4P2Z8_9PSED</name>
<dbReference type="InterPro" id="IPR052735">
    <property type="entry name" value="NAD_biosynth-regulator"/>
</dbReference>
<dbReference type="Proteomes" id="UP000064137">
    <property type="component" value="Chromosome"/>
</dbReference>
<dbReference type="EMBL" id="CP013987">
    <property type="protein sequence ID" value="ALZ84782.1"/>
    <property type="molecule type" value="Genomic_DNA"/>
</dbReference>
<dbReference type="AlphaFoldDB" id="A0A0U4P2Z8"/>
<feature type="domain" description="NadR/Ttd14 AAA" evidence="1">
    <location>
        <begin position="4"/>
        <end position="160"/>
    </location>
</feature>
<evidence type="ECO:0000313" key="3">
    <source>
        <dbReference type="Proteomes" id="UP000064137"/>
    </source>
</evidence>
<dbReference type="RefSeq" id="WP_059314957.1">
    <property type="nucleotide sequence ID" value="NZ_CP013987.1"/>
</dbReference>
<gene>
    <name evidence="2" type="ORF">APT59_11465</name>
</gene>
<accession>A0A0U4P2Z8</accession>
<dbReference type="PANTHER" id="PTHR37512:SF1">
    <property type="entry name" value="NADR_TTD14 AAA DOMAIN-CONTAINING PROTEIN"/>
    <property type="match status" value="1"/>
</dbReference>
<dbReference type="KEGG" id="por:APT59_11465"/>
<dbReference type="InterPro" id="IPR038727">
    <property type="entry name" value="NadR/Ttd14_AAA_dom"/>
</dbReference>
<evidence type="ECO:0000313" key="2">
    <source>
        <dbReference type="EMBL" id="ALZ84782.1"/>
    </source>
</evidence>
<reference evidence="2 3" key="1">
    <citation type="submission" date="2016-01" db="EMBL/GenBank/DDBJ databases">
        <title>Annotation of Pseudomonas oryzihabitans USDA-ARS-USMARC-56511.</title>
        <authorList>
            <person name="Harhay G.P."/>
            <person name="Harhay D.M."/>
            <person name="Smith T.P.L."/>
            <person name="Bono J.L."/>
            <person name="Heaton M.P."/>
            <person name="Clawson M.L."/>
            <person name="Chitko-Mckown C.G."/>
            <person name="Capik S.F."/>
            <person name="DeDonder K.D."/>
            <person name="Apley M.D."/>
            <person name="Lubbers B.V."/>
            <person name="White B.J."/>
            <person name="Larson R.L."/>
        </authorList>
    </citation>
    <scope>NUCLEOTIDE SEQUENCE [LARGE SCALE GENOMIC DNA]</scope>
    <source>
        <strain evidence="2 3">USDA-ARS-USMARC-56511</strain>
    </source>
</reference>